<protein>
    <submittedName>
        <fullName evidence="1">Uncharacterized protein</fullName>
    </submittedName>
</protein>
<dbReference type="Proteomes" id="UP000664203">
    <property type="component" value="Unassembled WGS sequence"/>
</dbReference>
<dbReference type="AlphaFoldDB" id="A0A8H3G2J7"/>
<evidence type="ECO:0000313" key="2">
    <source>
        <dbReference type="Proteomes" id="UP000664203"/>
    </source>
</evidence>
<dbReference type="EMBL" id="CAJPDR010000406">
    <property type="protein sequence ID" value="CAF9935404.1"/>
    <property type="molecule type" value="Genomic_DNA"/>
</dbReference>
<evidence type="ECO:0000313" key="1">
    <source>
        <dbReference type="EMBL" id="CAF9935404.1"/>
    </source>
</evidence>
<name>A0A8H3G2J7_9LECA</name>
<keyword evidence="2" id="KW-1185">Reference proteome</keyword>
<sequence>MTATSKSMPNPIMHIRGAIMLVNFRGVGNFASELARKMFFFVKLTLPALPASCHNTGRFSFSDEVVEADRIACARCESPTLPTRLGDIAFAIFVLRSKIDKAGLDLSNPQPIRDIFRQSRILDQQMMAWRISVPREWETFSSVNSDERKQPSEDARSARAPTWLGYTASYPDLSIAKLMNQFRMHSLAVQSIHIRCANWIARYRSTEHTALEVSMTEDVATIKDSSTDLKAQNVVRTLVDGICASVPFYLDKLGLKGQSESIGYNRSAGLLSMPPLAGFVLLQSLVVAYTTPGIPADQRRWILGKGLEIARHTGMDEEMVEKTLDRLAASCIEATYSPFAGILEAGYGDTETAEPFLIVPFESREQDGNGELLENRDTGNFVLVLEL</sequence>
<dbReference type="PANTHER" id="PTHR38791">
    <property type="entry name" value="ZN(II)2CYS6 TRANSCRIPTION FACTOR (EUROFUNG)-RELATED-RELATED"/>
    <property type="match status" value="1"/>
</dbReference>
<proteinExistence type="predicted"/>
<gene>
    <name evidence="1" type="ORF">ALECFALPRED_006377</name>
</gene>
<comment type="caution">
    <text evidence="1">The sequence shown here is derived from an EMBL/GenBank/DDBJ whole genome shotgun (WGS) entry which is preliminary data.</text>
</comment>
<reference evidence="1" key="1">
    <citation type="submission" date="2021-03" db="EMBL/GenBank/DDBJ databases">
        <authorList>
            <person name="Tagirdzhanova G."/>
        </authorList>
    </citation>
    <scope>NUCLEOTIDE SEQUENCE</scope>
</reference>
<dbReference type="OrthoDB" id="4491390at2759"/>
<accession>A0A8H3G2J7</accession>
<dbReference type="InterPro" id="IPR053175">
    <property type="entry name" value="DHMBA_Reg_Transcription_Factor"/>
</dbReference>
<organism evidence="1 2">
    <name type="scientific">Alectoria fallacina</name>
    <dbReference type="NCBI Taxonomy" id="1903189"/>
    <lineage>
        <taxon>Eukaryota</taxon>
        <taxon>Fungi</taxon>
        <taxon>Dikarya</taxon>
        <taxon>Ascomycota</taxon>
        <taxon>Pezizomycotina</taxon>
        <taxon>Lecanoromycetes</taxon>
        <taxon>OSLEUM clade</taxon>
        <taxon>Lecanoromycetidae</taxon>
        <taxon>Lecanorales</taxon>
        <taxon>Lecanorineae</taxon>
        <taxon>Parmeliaceae</taxon>
        <taxon>Alectoria</taxon>
    </lineage>
</organism>